<dbReference type="eggNOG" id="COG0307">
    <property type="taxonomic scope" value="Bacteria"/>
</dbReference>
<dbReference type="GO" id="GO:0004746">
    <property type="term" value="F:riboflavin synthase activity"/>
    <property type="evidence" value="ECO:0007669"/>
    <property type="project" value="UniProtKB-UniRule"/>
</dbReference>
<dbReference type="InterPro" id="IPR023366">
    <property type="entry name" value="ATP_synth_asu-like_sf"/>
</dbReference>
<dbReference type="AlphaFoldDB" id="A0A143BJS0"/>
<keyword evidence="6" id="KW-0686">Riboflavin biosynthesis</keyword>
<feature type="domain" description="Lumazine-binding" evidence="11">
    <location>
        <begin position="1"/>
        <end position="99"/>
    </location>
</feature>
<dbReference type="KEGG" id="gph:GEMMAAP_07945"/>
<dbReference type="STRING" id="1379270.GEMMAAP_07945"/>
<dbReference type="PROSITE" id="PS51177">
    <property type="entry name" value="LUMAZINE_BIND"/>
    <property type="match status" value="2"/>
</dbReference>
<reference evidence="12 13" key="2">
    <citation type="journal article" date="2016" name="Environ. Microbiol. Rep.">
        <title>Metagenomic evidence for the presence of phototrophic Gemmatimonadetes bacteria in diverse environments.</title>
        <authorList>
            <person name="Zeng Y."/>
            <person name="Baumbach J."/>
            <person name="Barbosa E.G."/>
            <person name="Azevedo V."/>
            <person name="Zhang C."/>
            <person name="Koblizek M."/>
        </authorList>
    </citation>
    <scope>NUCLEOTIDE SEQUENCE [LARGE SCALE GENOMIC DNA]</scope>
    <source>
        <strain evidence="12 13">AP64</strain>
    </source>
</reference>
<feature type="repeat" description="Lumazine-binding" evidence="10">
    <location>
        <begin position="1"/>
        <end position="99"/>
    </location>
</feature>
<comment type="function">
    <text evidence="2">Catalyzes the dismutation of two molecules of 6,7-dimethyl-8-ribityllumazine, resulting in the formation of riboflavin and 5-amino-6-(D-ribitylamino)uracil.</text>
</comment>
<dbReference type="NCBIfam" id="TIGR00187">
    <property type="entry name" value="ribE"/>
    <property type="match status" value="1"/>
</dbReference>
<proteinExistence type="predicted"/>
<dbReference type="Gene3D" id="2.40.30.20">
    <property type="match status" value="2"/>
</dbReference>
<accession>A0A143BJS0</accession>
<evidence type="ECO:0000256" key="10">
    <source>
        <dbReference type="PROSITE-ProRule" id="PRU00524"/>
    </source>
</evidence>
<dbReference type="RefSeq" id="WP_026850550.1">
    <property type="nucleotide sequence ID" value="NZ_CP011454.1"/>
</dbReference>
<keyword evidence="13" id="KW-1185">Reference proteome</keyword>
<dbReference type="InterPro" id="IPR017938">
    <property type="entry name" value="Riboflavin_synthase-like_b-brl"/>
</dbReference>
<dbReference type="Proteomes" id="UP000076404">
    <property type="component" value="Chromosome"/>
</dbReference>
<dbReference type="Pfam" id="PF00677">
    <property type="entry name" value="Lum_binding"/>
    <property type="match status" value="2"/>
</dbReference>
<evidence type="ECO:0000256" key="8">
    <source>
        <dbReference type="ARBA" id="ARBA00022737"/>
    </source>
</evidence>
<evidence type="ECO:0000256" key="2">
    <source>
        <dbReference type="ARBA" id="ARBA00002803"/>
    </source>
</evidence>
<dbReference type="PANTHER" id="PTHR21098:SF12">
    <property type="entry name" value="RIBOFLAVIN SYNTHASE"/>
    <property type="match status" value="1"/>
</dbReference>
<evidence type="ECO:0000256" key="4">
    <source>
        <dbReference type="ARBA" id="ARBA00012827"/>
    </source>
</evidence>
<evidence type="ECO:0000259" key="11">
    <source>
        <dbReference type="PROSITE" id="PS51177"/>
    </source>
</evidence>
<evidence type="ECO:0000256" key="5">
    <source>
        <dbReference type="ARBA" id="ARBA00013950"/>
    </source>
</evidence>
<feature type="repeat" description="Lumazine-binding" evidence="10">
    <location>
        <begin position="100"/>
        <end position="196"/>
    </location>
</feature>
<evidence type="ECO:0000256" key="7">
    <source>
        <dbReference type="ARBA" id="ARBA00022679"/>
    </source>
</evidence>
<sequence length="216" mass="22934">MFTGLVDDVGLIEHVADTPAGRELRIVSRYTDLADGESIAVNGACLTVREHGISASGRGWFTVAAIVTTLGRTTIGDWETGGTVNLERAMKLGDRLGGHLVLGHVDGLGRVLDTRDEGDAWLIDLELPASMRPLLVDKGSIAVNGVSLTVNELLPTGVQLSIIEYTKQHTTLGLLAAGANVHVEADVLAKHIERLLMPYLRATDAPTLAAALTELK</sequence>
<dbReference type="NCBIfam" id="NF006767">
    <property type="entry name" value="PRK09289.1"/>
    <property type="match status" value="1"/>
</dbReference>
<evidence type="ECO:0000313" key="12">
    <source>
        <dbReference type="EMBL" id="AMW04781.1"/>
    </source>
</evidence>
<dbReference type="PANTHER" id="PTHR21098">
    <property type="entry name" value="RIBOFLAVIN SYNTHASE ALPHA CHAIN"/>
    <property type="match status" value="1"/>
</dbReference>
<dbReference type="GO" id="GO:0009231">
    <property type="term" value="P:riboflavin biosynthetic process"/>
    <property type="evidence" value="ECO:0007669"/>
    <property type="project" value="UniProtKB-KW"/>
</dbReference>
<dbReference type="SUPFAM" id="SSF63380">
    <property type="entry name" value="Riboflavin synthase domain-like"/>
    <property type="match status" value="2"/>
</dbReference>
<keyword evidence="7" id="KW-0808">Transferase</keyword>
<evidence type="ECO:0000313" key="13">
    <source>
        <dbReference type="Proteomes" id="UP000076404"/>
    </source>
</evidence>
<gene>
    <name evidence="12" type="ORF">GEMMAAP_07945</name>
</gene>
<comment type="pathway">
    <text evidence="3">Cofactor biosynthesis; riboflavin biosynthesis; riboflavin from 2-hydroxy-3-oxobutyl phosphate and 5-amino-6-(D-ribitylamino)uracil: step 2/2.</text>
</comment>
<reference evidence="12 13" key="1">
    <citation type="journal article" date="2014" name="Proc. Natl. Acad. Sci. U.S.A.">
        <title>Functional type 2 photosynthetic reaction centers found in the rare bacterial phylum Gemmatimonadetes.</title>
        <authorList>
            <person name="Zeng Y."/>
            <person name="Feng F."/>
            <person name="Medova H."/>
            <person name="Dean J."/>
            <person name="Koblizek M."/>
        </authorList>
    </citation>
    <scope>NUCLEOTIDE SEQUENCE [LARGE SCALE GENOMIC DNA]</scope>
    <source>
        <strain evidence="12 13">AP64</strain>
    </source>
</reference>
<evidence type="ECO:0000256" key="6">
    <source>
        <dbReference type="ARBA" id="ARBA00022619"/>
    </source>
</evidence>
<evidence type="ECO:0000256" key="3">
    <source>
        <dbReference type="ARBA" id="ARBA00004887"/>
    </source>
</evidence>
<protein>
    <recommendedName>
        <fullName evidence="5 9">Riboflavin synthase</fullName>
        <ecNumber evidence="4 9">2.5.1.9</ecNumber>
    </recommendedName>
</protein>
<dbReference type="EC" id="2.5.1.9" evidence="4 9"/>
<organism evidence="12 13">
    <name type="scientific">Gemmatimonas phototrophica</name>
    <dbReference type="NCBI Taxonomy" id="1379270"/>
    <lineage>
        <taxon>Bacteria</taxon>
        <taxon>Pseudomonadati</taxon>
        <taxon>Gemmatimonadota</taxon>
        <taxon>Gemmatimonadia</taxon>
        <taxon>Gemmatimonadales</taxon>
        <taxon>Gemmatimonadaceae</taxon>
        <taxon>Gemmatimonas</taxon>
    </lineage>
</organism>
<comment type="catalytic activity">
    <reaction evidence="1">
        <text>2 6,7-dimethyl-8-(1-D-ribityl)lumazine + H(+) = 5-amino-6-(D-ribitylamino)uracil + riboflavin</text>
        <dbReference type="Rhea" id="RHEA:20772"/>
        <dbReference type="ChEBI" id="CHEBI:15378"/>
        <dbReference type="ChEBI" id="CHEBI:15934"/>
        <dbReference type="ChEBI" id="CHEBI:57986"/>
        <dbReference type="ChEBI" id="CHEBI:58201"/>
        <dbReference type="EC" id="2.5.1.9"/>
    </reaction>
</comment>
<evidence type="ECO:0000256" key="1">
    <source>
        <dbReference type="ARBA" id="ARBA00000968"/>
    </source>
</evidence>
<dbReference type="OrthoDB" id="9788537at2"/>
<name>A0A143BJS0_9BACT</name>
<dbReference type="EMBL" id="CP011454">
    <property type="protein sequence ID" value="AMW04781.1"/>
    <property type="molecule type" value="Genomic_DNA"/>
</dbReference>
<dbReference type="InterPro" id="IPR001783">
    <property type="entry name" value="Lumazine-bd"/>
</dbReference>
<dbReference type="CDD" id="cd00402">
    <property type="entry name" value="Riboflavin_synthase_like"/>
    <property type="match status" value="1"/>
</dbReference>
<keyword evidence="8" id="KW-0677">Repeat</keyword>
<dbReference type="InterPro" id="IPR026017">
    <property type="entry name" value="Lumazine-bd_dom"/>
</dbReference>
<evidence type="ECO:0000256" key="9">
    <source>
        <dbReference type="NCBIfam" id="TIGR00187"/>
    </source>
</evidence>
<feature type="domain" description="Lumazine-binding" evidence="11">
    <location>
        <begin position="100"/>
        <end position="196"/>
    </location>
</feature>
<dbReference type="PIRSF" id="PIRSF000498">
    <property type="entry name" value="Riboflavin_syn_A"/>
    <property type="match status" value="1"/>
</dbReference>